<evidence type="ECO:0000256" key="8">
    <source>
        <dbReference type="SAM" id="SignalP"/>
    </source>
</evidence>
<dbReference type="AlphaFoldDB" id="G8YSB7"/>
<dbReference type="GO" id="GO:0005788">
    <property type="term" value="C:endoplasmic reticulum lumen"/>
    <property type="evidence" value="ECO:0007669"/>
    <property type="project" value="UniProtKB-SubCell"/>
</dbReference>
<keyword evidence="3" id="KW-0547">Nucleotide-binding</keyword>
<organism evidence="9 11">
    <name type="scientific">Pichia sorbitophila (strain ATCC MYA-4447 / BCRC 22081 / CBS 7064 / NBRC 10061 / NRRL Y-12695)</name>
    <name type="common">Hybrid yeast</name>
    <dbReference type="NCBI Taxonomy" id="559304"/>
    <lineage>
        <taxon>Eukaryota</taxon>
        <taxon>Fungi</taxon>
        <taxon>Dikarya</taxon>
        <taxon>Ascomycota</taxon>
        <taxon>Saccharomycotina</taxon>
        <taxon>Pichiomycetes</taxon>
        <taxon>Debaryomycetaceae</taxon>
        <taxon>Millerozyma</taxon>
    </lineage>
</organism>
<dbReference type="PANTHER" id="PTHR45639">
    <property type="entry name" value="HSC70CB, ISOFORM G-RELATED"/>
    <property type="match status" value="1"/>
</dbReference>
<dbReference type="FunFam" id="3.90.640.10:FF:000003">
    <property type="entry name" value="Molecular chaperone DnaK"/>
    <property type="match status" value="1"/>
</dbReference>
<keyword evidence="4" id="KW-0067">ATP-binding</keyword>
<dbReference type="InterPro" id="IPR018181">
    <property type="entry name" value="Heat_shock_70_CS"/>
</dbReference>
<evidence type="ECO:0000256" key="7">
    <source>
        <dbReference type="SAM" id="MobiDB-lite"/>
    </source>
</evidence>
<evidence type="ECO:0000256" key="5">
    <source>
        <dbReference type="ARBA" id="ARBA00023186"/>
    </source>
</evidence>
<dbReference type="Proteomes" id="UP000005222">
    <property type="component" value="Chromosome C"/>
</dbReference>
<evidence type="ECO:0000313" key="10">
    <source>
        <dbReference type="EMBL" id="CCE79040.1"/>
    </source>
</evidence>
<gene>
    <name evidence="9" type="primary">Piso0_001077</name>
    <name evidence="9" type="ORF">GNLVRS01_PISO0C10386g</name>
    <name evidence="10" type="ORF">GNLVRS01_PISO0D10453g</name>
</gene>
<sequence length="910" mass="101416">MRLGIIVYLIAGALGALVGIDYGQQNSKAVLLAPGSPFEIILTDEGKRKDVSGVFARIQGDELERVYGNAMGSLCTRFPQQCITKVKSLVGASAGSMAAGEAATSGFFKLVEDKNRLGGIKFDMGLGNESYNFALEEVLAMQLNQFKKRALRDLEHNSEAQAVADDVALSVPPFASQSARRAYLDALQLADFSNILGLVDEGTAVALNYVSNRKLEKRDLNDKKEYHLVYDMGAGSTKATLFSFTPFSNGTLLVDVESAGYDSGFGGDLLTQSIYSIIIEKLLAKFGVSHADEVPVKTKARILEAAEKAKTILSVNSDYHVSLENIYNDQDFKATITREEFEEINSDLMERITKPIYNAISNSDSVKDIGDIKSVILAGGSTRVPFVQSHIISLVGTEKISKNVNADESCAFGTTLRGLKLKTYIERSKGIKLIDRSINNFEINYDGKEFLVFPKGSVTNNITRIDLGKVPKTAVIDLYENGKLFKTIEVEDLKKASSLDCPSKTNKKLVATFSLDNNKIFDLKNLEVACDTSSTEGSDASQETAKAEEGKTNETNSSESSKPKARKPKAVSLSMKDSYPELAPLSKDTKTKFSKKLNYLEKRDRQRDELEKIKNVLEGKYYNIRGYIEDNEDAIIRELSEKELDEIKEYISNGIEWLEFDSDKSSYDHFVEKVKEVDEKKKYLENLFEMNSVDLSFQGIEKLQKDGGTIAMRIQDYLLKFGGEINELRKKFEAEGFNFEKENERTNQQVLRGGNDRLLSLEKNLAEYKDKLAKVTALVSNPKSFDKMVKRDVYEVYKEVTDKIVELLADLALIEGVQKSRLVALNEKFDQLMERKVKKQQREKAKKSKEAEKSSLKEKAAKTASAESSSETKTTSENEETHSEKEKDGSNETETSSSKSTETSVDHDEL</sequence>
<dbReference type="GO" id="GO:0034663">
    <property type="term" value="C:endoplasmic reticulum chaperone complex"/>
    <property type="evidence" value="ECO:0007669"/>
    <property type="project" value="TreeGrafter"/>
</dbReference>
<dbReference type="GO" id="GO:0030968">
    <property type="term" value="P:endoplasmic reticulum unfolded protein response"/>
    <property type="evidence" value="ECO:0007669"/>
    <property type="project" value="TreeGrafter"/>
</dbReference>
<dbReference type="HOGENOM" id="CLU_005965_5_0_1"/>
<evidence type="ECO:0000256" key="6">
    <source>
        <dbReference type="SAM" id="Coils"/>
    </source>
</evidence>
<accession>G8YSB7</accession>
<proteinExistence type="predicted"/>
<dbReference type="InterPro" id="IPR013126">
    <property type="entry name" value="Hsp_70_fam"/>
</dbReference>
<feature type="signal peptide" evidence="8">
    <location>
        <begin position="1"/>
        <end position="15"/>
    </location>
</feature>
<feature type="compositionally biased region" description="Basic and acidic residues" evidence="7">
    <location>
        <begin position="836"/>
        <end position="861"/>
    </location>
</feature>
<dbReference type="PANTHER" id="PTHR45639:SF3">
    <property type="entry name" value="HYPOXIA UP-REGULATED PROTEIN 1"/>
    <property type="match status" value="1"/>
</dbReference>
<dbReference type="STRING" id="559304.G8YSB7"/>
<keyword evidence="6" id="KW-0175">Coiled coil</keyword>
<comment type="subcellular location">
    <subcellularLocation>
        <location evidence="1">Endoplasmic reticulum lumen</location>
    </subcellularLocation>
</comment>
<feature type="compositionally biased region" description="Basic and acidic residues" evidence="7">
    <location>
        <begin position="874"/>
        <end position="890"/>
    </location>
</feature>
<feature type="chain" id="PRO_5011939240" evidence="8">
    <location>
        <begin position="16"/>
        <end position="910"/>
    </location>
</feature>
<dbReference type="GO" id="GO:0005524">
    <property type="term" value="F:ATP binding"/>
    <property type="evidence" value="ECO:0007669"/>
    <property type="project" value="UniProtKB-KW"/>
</dbReference>
<dbReference type="InterPro" id="IPR043129">
    <property type="entry name" value="ATPase_NBD"/>
</dbReference>
<feature type="compositionally biased region" description="Low complexity" evidence="7">
    <location>
        <begin position="892"/>
        <end position="903"/>
    </location>
</feature>
<keyword evidence="5" id="KW-0143">Chaperone</keyword>
<feature type="compositionally biased region" description="Low complexity" evidence="7">
    <location>
        <begin position="862"/>
        <end position="873"/>
    </location>
</feature>
<evidence type="ECO:0000256" key="2">
    <source>
        <dbReference type="ARBA" id="ARBA00022729"/>
    </source>
</evidence>
<dbReference type="Gene3D" id="3.30.420.40">
    <property type="match status" value="2"/>
</dbReference>
<evidence type="ECO:0000313" key="9">
    <source>
        <dbReference type="EMBL" id="CCE78454.1"/>
    </source>
</evidence>
<dbReference type="PROSITE" id="PS01036">
    <property type="entry name" value="HSP70_3"/>
    <property type="match status" value="1"/>
</dbReference>
<dbReference type="OMA" id="DYGQQNI"/>
<evidence type="ECO:0000256" key="4">
    <source>
        <dbReference type="ARBA" id="ARBA00022840"/>
    </source>
</evidence>
<protein>
    <submittedName>
        <fullName evidence="9">Piso0_001077 protein</fullName>
    </submittedName>
</protein>
<dbReference type="Gene3D" id="3.90.640.10">
    <property type="entry name" value="Actin, Chain A, domain 4"/>
    <property type="match status" value="1"/>
</dbReference>
<dbReference type="Pfam" id="PF00012">
    <property type="entry name" value="HSP70"/>
    <property type="match status" value="1"/>
</dbReference>
<dbReference type="Proteomes" id="UP000005222">
    <property type="component" value="Chromosome D"/>
</dbReference>
<keyword evidence="2 8" id="KW-0732">Signal</keyword>
<dbReference type="GO" id="GO:0140662">
    <property type="term" value="F:ATP-dependent protein folding chaperone"/>
    <property type="evidence" value="ECO:0007669"/>
    <property type="project" value="InterPro"/>
</dbReference>
<dbReference type="eggNOG" id="KOG0104">
    <property type="taxonomic scope" value="Eukaryota"/>
</dbReference>
<dbReference type="CDD" id="cd10230">
    <property type="entry name" value="ASKHA_NBD_HSP70_HYOU1"/>
    <property type="match status" value="1"/>
</dbReference>
<name>G8YSB7_PICSO</name>
<feature type="compositionally biased region" description="Polar residues" evidence="7">
    <location>
        <begin position="533"/>
        <end position="544"/>
    </location>
</feature>
<evidence type="ECO:0000313" key="11">
    <source>
        <dbReference type="Proteomes" id="UP000005222"/>
    </source>
</evidence>
<dbReference type="SUPFAM" id="SSF53067">
    <property type="entry name" value="Actin-like ATPase domain"/>
    <property type="match status" value="2"/>
</dbReference>
<dbReference type="EMBL" id="FO082056">
    <property type="protein sequence ID" value="CCE79040.1"/>
    <property type="molecule type" value="Genomic_DNA"/>
</dbReference>
<reference evidence="11" key="2">
    <citation type="journal article" date="2012" name="G3 (Bethesda)">
        <title>Pichia sorbitophila, an interspecies yeast hybrid reveals early steps of genome resolution following polyploidization.</title>
        <authorList>
            <person name="Leh Louis V."/>
            <person name="Despons L."/>
            <person name="Friedrich A."/>
            <person name="Martin T."/>
            <person name="Durrens P."/>
            <person name="Casaregola S."/>
            <person name="Neuveglise C."/>
            <person name="Fairhead C."/>
            <person name="Marck C."/>
            <person name="Cruz J.A."/>
            <person name="Straub M.L."/>
            <person name="Kugler V."/>
            <person name="Sacerdot C."/>
            <person name="Uzunov Z."/>
            <person name="Thierry A."/>
            <person name="Weiss S."/>
            <person name="Bleykasten C."/>
            <person name="De Montigny J."/>
            <person name="Jacques N."/>
            <person name="Jung P."/>
            <person name="Lemaire M."/>
            <person name="Mallet S."/>
            <person name="Morel G."/>
            <person name="Richard G.F."/>
            <person name="Sarkar A."/>
            <person name="Savel G."/>
            <person name="Schacherer J."/>
            <person name="Seret M.L."/>
            <person name="Talla E."/>
            <person name="Samson G."/>
            <person name="Jubin C."/>
            <person name="Poulain J."/>
            <person name="Vacherie B."/>
            <person name="Barbe V."/>
            <person name="Pelletier E."/>
            <person name="Sherman D.J."/>
            <person name="Westhof E."/>
            <person name="Weissenbach J."/>
            <person name="Baret P.V."/>
            <person name="Wincker P."/>
            <person name="Gaillardin C."/>
            <person name="Dujon B."/>
            <person name="Souciet J.L."/>
        </authorList>
    </citation>
    <scope>NUCLEOTIDE SEQUENCE [LARGE SCALE GENOMIC DNA]</scope>
    <source>
        <strain evidence="11">ATCC MYA-4447 / BCRC 22081 / CBS 7064 / NBRC 10061 / NRRL Y-12695</strain>
    </source>
</reference>
<reference evidence="9" key="1">
    <citation type="submission" date="2011-10" db="EMBL/GenBank/DDBJ databases">
        <authorList>
            <person name="Genoscope - CEA"/>
        </authorList>
    </citation>
    <scope>NUCLEOTIDE SEQUENCE</scope>
</reference>
<evidence type="ECO:0000256" key="3">
    <source>
        <dbReference type="ARBA" id="ARBA00022741"/>
    </source>
</evidence>
<dbReference type="Gene3D" id="3.30.30.30">
    <property type="match status" value="1"/>
</dbReference>
<dbReference type="InParanoid" id="G8YSB7"/>
<dbReference type="PRINTS" id="PR00301">
    <property type="entry name" value="HEATSHOCK70"/>
</dbReference>
<evidence type="ECO:0000256" key="1">
    <source>
        <dbReference type="ARBA" id="ARBA00004319"/>
    </source>
</evidence>
<dbReference type="InterPro" id="IPR029048">
    <property type="entry name" value="HSP70_C_sf"/>
</dbReference>
<keyword evidence="11" id="KW-1185">Reference proteome</keyword>
<dbReference type="OrthoDB" id="10262720at2759"/>
<feature type="region of interest" description="Disordered" evidence="7">
    <location>
        <begin position="533"/>
        <end position="573"/>
    </location>
</feature>
<feature type="coiled-coil region" evidence="6">
    <location>
        <begin position="751"/>
        <end position="778"/>
    </location>
</feature>
<feature type="region of interest" description="Disordered" evidence="7">
    <location>
        <begin position="836"/>
        <end position="910"/>
    </location>
</feature>
<dbReference type="EMBL" id="FO082057">
    <property type="protein sequence ID" value="CCE78454.1"/>
    <property type="molecule type" value="Genomic_DNA"/>
</dbReference>
<dbReference type="SUPFAM" id="SSF100934">
    <property type="entry name" value="Heat shock protein 70kD (HSP70), C-terminal subdomain"/>
    <property type="match status" value="1"/>
</dbReference>
<dbReference type="FunCoup" id="G8YSB7">
    <property type="interactions" value="363"/>
</dbReference>